<evidence type="ECO:0000256" key="1">
    <source>
        <dbReference type="SAM" id="Phobius"/>
    </source>
</evidence>
<organism evidence="2 3">
    <name type="scientific">Candidatus Chloroploca asiatica</name>
    <dbReference type="NCBI Taxonomy" id="1506545"/>
    <lineage>
        <taxon>Bacteria</taxon>
        <taxon>Bacillati</taxon>
        <taxon>Chloroflexota</taxon>
        <taxon>Chloroflexia</taxon>
        <taxon>Chloroflexales</taxon>
        <taxon>Chloroflexineae</taxon>
        <taxon>Oscillochloridaceae</taxon>
        <taxon>Candidatus Chloroploca</taxon>
    </lineage>
</organism>
<accession>A0A2H3KJ85</accession>
<dbReference type="Proteomes" id="UP000220922">
    <property type="component" value="Unassembled WGS sequence"/>
</dbReference>
<evidence type="ECO:0000313" key="2">
    <source>
        <dbReference type="EMBL" id="PDV97913.1"/>
    </source>
</evidence>
<keyword evidence="1" id="KW-1133">Transmembrane helix</keyword>
<reference evidence="2 3" key="1">
    <citation type="submission" date="2016-05" db="EMBL/GenBank/DDBJ databases">
        <authorList>
            <person name="Lavstsen T."/>
            <person name="Jespersen J.S."/>
        </authorList>
    </citation>
    <scope>NUCLEOTIDE SEQUENCE [LARGE SCALE GENOMIC DNA]</scope>
    <source>
        <strain evidence="2 3">B7-9</strain>
    </source>
</reference>
<name>A0A2H3KJ85_9CHLR</name>
<dbReference type="AlphaFoldDB" id="A0A2H3KJ85"/>
<gene>
    <name evidence="2" type="ORF">A9Q02_16950</name>
</gene>
<keyword evidence="1" id="KW-0472">Membrane</keyword>
<sequence>MLDAPSKQLYTFADAEHSVAFEQYEALHDILTGTVLPEASRRPAMLRGVQYDKAASIVASTVSLTLSGILLTLHAEFFGYRRWRIAAILKSTSHIPYRNLNVYPTAYAVERAHR</sequence>
<protein>
    <submittedName>
        <fullName evidence="2">Uncharacterized protein</fullName>
    </submittedName>
</protein>
<dbReference type="EMBL" id="LYXE01000119">
    <property type="protein sequence ID" value="PDV97913.1"/>
    <property type="molecule type" value="Genomic_DNA"/>
</dbReference>
<proteinExistence type="predicted"/>
<keyword evidence="1" id="KW-0812">Transmembrane</keyword>
<evidence type="ECO:0000313" key="3">
    <source>
        <dbReference type="Proteomes" id="UP000220922"/>
    </source>
</evidence>
<keyword evidence="3" id="KW-1185">Reference proteome</keyword>
<feature type="transmembrane region" description="Helical" evidence="1">
    <location>
        <begin position="54"/>
        <end position="75"/>
    </location>
</feature>
<comment type="caution">
    <text evidence="2">The sequence shown here is derived from an EMBL/GenBank/DDBJ whole genome shotgun (WGS) entry which is preliminary data.</text>
</comment>